<keyword evidence="3" id="KW-1185">Reference proteome</keyword>
<evidence type="ECO:0008006" key="4">
    <source>
        <dbReference type="Google" id="ProtNLM"/>
    </source>
</evidence>
<keyword evidence="1" id="KW-1133">Transmembrane helix</keyword>
<proteinExistence type="predicted"/>
<evidence type="ECO:0000313" key="2">
    <source>
        <dbReference type="EMBL" id="MEQ2189184.1"/>
    </source>
</evidence>
<evidence type="ECO:0000256" key="1">
    <source>
        <dbReference type="SAM" id="Phobius"/>
    </source>
</evidence>
<keyword evidence="1" id="KW-0812">Transmembrane</keyword>
<protein>
    <recommendedName>
        <fullName evidence="4">NADH dehydrogenase subunit 6</fullName>
    </recommendedName>
</protein>
<dbReference type="Proteomes" id="UP001476798">
    <property type="component" value="Unassembled WGS sequence"/>
</dbReference>
<sequence length="98" mass="10479">GGDASMLLATDEDHLSLGVIGKHGLTRMEGVPLVALVLYSSSAFRLIFLLRLSLSCLAFTVIVLTCYISLITPALYLISLVVLLVYSVTIDLVCSPHA</sequence>
<comment type="caution">
    <text evidence="2">The sequence shown here is derived from an EMBL/GenBank/DDBJ whole genome shotgun (WGS) entry which is preliminary data.</text>
</comment>
<feature type="non-terminal residue" evidence="2">
    <location>
        <position position="1"/>
    </location>
</feature>
<accession>A0ABV0Q083</accession>
<keyword evidence="1" id="KW-0472">Membrane</keyword>
<gene>
    <name evidence="2" type="ORF">GOODEAATRI_022635</name>
</gene>
<name>A0ABV0Q083_9TELE</name>
<dbReference type="EMBL" id="JAHRIO010092298">
    <property type="protein sequence ID" value="MEQ2189184.1"/>
    <property type="molecule type" value="Genomic_DNA"/>
</dbReference>
<feature type="transmembrane region" description="Helical" evidence="1">
    <location>
        <begin position="48"/>
        <end position="70"/>
    </location>
</feature>
<reference evidence="2 3" key="1">
    <citation type="submission" date="2021-06" db="EMBL/GenBank/DDBJ databases">
        <authorList>
            <person name="Palmer J.M."/>
        </authorList>
    </citation>
    <scope>NUCLEOTIDE SEQUENCE [LARGE SCALE GENOMIC DNA]</scope>
    <source>
        <strain evidence="2 3">GA_2019</strain>
        <tissue evidence="2">Muscle</tissue>
    </source>
</reference>
<organism evidence="2 3">
    <name type="scientific">Goodea atripinnis</name>
    <dbReference type="NCBI Taxonomy" id="208336"/>
    <lineage>
        <taxon>Eukaryota</taxon>
        <taxon>Metazoa</taxon>
        <taxon>Chordata</taxon>
        <taxon>Craniata</taxon>
        <taxon>Vertebrata</taxon>
        <taxon>Euteleostomi</taxon>
        <taxon>Actinopterygii</taxon>
        <taxon>Neopterygii</taxon>
        <taxon>Teleostei</taxon>
        <taxon>Neoteleostei</taxon>
        <taxon>Acanthomorphata</taxon>
        <taxon>Ovalentaria</taxon>
        <taxon>Atherinomorphae</taxon>
        <taxon>Cyprinodontiformes</taxon>
        <taxon>Goodeidae</taxon>
        <taxon>Goodea</taxon>
    </lineage>
</organism>
<evidence type="ECO:0000313" key="3">
    <source>
        <dbReference type="Proteomes" id="UP001476798"/>
    </source>
</evidence>